<dbReference type="PANTHER" id="PTHR47506:SF1">
    <property type="entry name" value="HTH-TYPE TRANSCRIPTIONAL REGULATOR YJDC"/>
    <property type="match status" value="1"/>
</dbReference>
<keyword evidence="7" id="KW-1185">Reference proteome</keyword>
<dbReference type="PANTHER" id="PTHR47506">
    <property type="entry name" value="TRANSCRIPTIONAL REGULATORY PROTEIN"/>
    <property type="match status" value="1"/>
</dbReference>
<comment type="caution">
    <text evidence="6">The sequence shown here is derived from an EMBL/GenBank/DDBJ whole genome shotgun (WGS) entry which is preliminary data.</text>
</comment>
<evidence type="ECO:0000313" key="7">
    <source>
        <dbReference type="Proteomes" id="UP000033699"/>
    </source>
</evidence>
<keyword evidence="1" id="KW-0805">Transcription regulation</keyword>
<dbReference type="PROSITE" id="PS50977">
    <property type="entry name" value="HTH_TETR_2"/>
    <property type="match status" value="1"/>
</dbReference>
<protein>
    <submittedName>
        <fullName evidence="6">TetR family transcriptional regulator</fullName>
    </submittedName>
</protein>
<dbReference type="InterPro" id="IPR009057">
    <property type="entry name" value="Homeodomain-like_sf"/>
</dbReference>
<dbReference type="GO" id="GO:0003677">
    <property type="term" value="F:DNA binding"/>
    <property type="evidence" value="ECO:0007669"/>
    <property type="project" value="UniProtKB-UniRule"/>
</dbReference>
<keyword evidence="2 4" id="KW-0238">DNA-binding</keyword>
<dbReference type="AlphaFoldDB" id="A0A0F2TMM8"/>
<name>A0A0F2TMM8_STRR3</name>
<dbReference type="PATRIC" id="fig|359131.3.peg.110"/>
<dbReference type="RefSeq" id="WP_045691899.1">
    <property type="nucleotide sequence ID" value="NZ_JZKH01000001.1"/>
</dbReference>
<dbReference type="InterPro" id="IPR001647">
    <property type="entry name" value="HTH_TetR"/>
</dbReference>
<sequence>MAVNARARLLSTAEALFYAYGIHAVGVERILSESGVGRASFYRHFAGKEALVTAVLEGRDARWRAWLSERVAAHGGHPLNIFDALAERFSAPDYRGCVAITTMTEIADRSSPARQMAALHKTRVVELVEQLLRDADVPEPAARAKQFALLMDGAIVTALREGTPDAAWRARGIAESLLAA</sequence>
<organism evidence="6 7">
    <name type="scientific">Streptomyces rubellomurinus (strain ATCC 31215)</name>
    <dbReference type="NCBI Taxonomy" id="359131"/>
    <lineage>
        <taxon>Bacteria</taxon>
        <taxon>Bacillati</taxon>
        <taxon>Actinomycetota</taxon>
        <taxon>Actinomycetes</taxon>
        <taxon>Kitasatosporales</taxon>
        <taxon>Streptomycetaceae</taxon>
        <taxon>Streptomyces</taxon>
    </lineage>
</organism>
<dbReference type="Pfam" id="PF00440">
    <property type="entry name" value="TetR_N"/>
    <property type="match status" value="1"/>
</dbReference>
<dbReference type="PRINTS" id="PR00455">
    <property type="entry name" value="HTHTETR"/>
</dbReference>
<evidence type="ECO:0000256" key="4">
    <source>
        <dbReference type="PROSITE-ProRule" id="PRU00335"/>
    </source>
</evidence>
<dbReference type="EMBL" id="JZKH01000001">
    <property type="protein sequence ID" value="KJS63771.1"/>
    <property type="molecule type" value="Genomic_DNA"/>
</dbReference>
<dbReference type="Gene3D" id="1.10.357.10">
    <property type="entry name" value="Tetracycline Repressor, domain 2"/>
    <property type="match status" value="1"/>
</dbReference>
<dbReference type="InterPro" id="IPR036271">
    <property type="entry name" value="Tet_transcr_reg_TetR-rel_C_sf"/>
</dbReference>
<evidence type="ECO:0000259" key="5">
    <source>
        <dbReference type="PROSITE" id="PS50977"/>
    </source>
</evidence>
<feature type="DNA-binding region" description="H-T-H motif" evidence="4">
    <location>
        <begin position="26"/>
        <end position="45"/>
    </location>
</feature>
<dbReference type="OrthoDB" id="4214267at2"/>
<accession>A0A0F2TMM8</accession>
<evidence type="ECO:0000256" key="1">
    <source>
        <dbReference type="ARBA" id="ARBA00023015"/>
    </source>
</evidence>
<dbReference type="SUPFAM" id="SSF48498">
    <property type="entry name" value="Tetracyclin repressor-like, C-terminal domain"/>
    <property type="match status" value="1"/>
</dbReference>
<keyword evidence="3" id="KW-0804">Transcription</keyword>
<dbReference type="Proteomes" id="UP000033699">
    <property type="component" value="Unassembled WGS sequence"/>
</dbReference>
<evidence type="ECO:0000313" key="6">
    <source>
        <dbReference type="EMBL" id="KJS63771.1"/>
    </source>
</evidence>
<proteinExistence type="predicted"/>
<reference evidence="6 7" key="1">
    <citation type="submission" date="2015-02" db="EMBL/GenBank/DDBJ databases">
        <authorList>
            <person name="Ju K.-S."/>
            <person name="Doroghazi J.R."/>
            <person name="Metcalf W."/>
        </authorList>
    </citation>
    <scope>NUCLEOTIDE SEQUENCE [LARGE SCALE GENOMIC DNA]</scope>
    <source>
        <strain evidence="6 7">ATCC 31215</strain>
    </source>
</reference>
<evidence type="ECO:0000256" key="3">
    <source>
        <dbReference type="ARBA" id="ARBA00023163"/>
    </source>
</evidence>
<dbReference type="SUPFAM" id="SSF46689">
    <property type="entry name" value="Homeodomain-like"/>
    <property type="match status" value="1"/>
</dbReference>
<evidence type="ECO:0000256" key="2">
    <source>
        <dbReference type="ARBA" id="ARBA00023125"/>
    </source>
</evidence>
<feature type="domain" description="HTH tetR-type" evidence="5">
    <location>
        <begin position="3"/>
        <end position="63"/>
    </location>
</feature>
<gene>
    <name evidence="6" type="ORF">VM95_00520</name>
</gene>